<dbReference type="GO" id="GO:0003723">
    <property type="term" value="F:RNA binding"/>
    <property type="evidence" value="ECO:0007669"/>
    <property type="project" value="InterPro"/>
</dbReference>
<protein>
    <recommendedName>
        <fullName evidence="4">THUMP domain-containing protein</fullName>
    </recommendedName>
</protein>
<dbReference type="Gene3D" id="3.30.2300.10">
    <property type="entry name" value="THUMP superfamily"/>
    <property type="match status" value="1"/>
</dbReference>
<dbReference type="GeneID" id="68107259"/>
<dbReference type="GO" id="GO:0006400">
    <property type="term" value="P:tRNA modification"/>
    <property type="evidence" value="ECO:0007669"/>
    <property type="project" value="InterPro"/>
</dbReference>
<reference evidence="2 3" key="1">
    <citation type="journal article" date="2019" name="Sci. Rep.">
        <title>Nanopore sequencing improves the draft genome of the human pathogenic amoeba Naegleria fowleri.</title>
        <authorList>
            <person name="Liechti N."/>
            <person name="Schurch N."/>
            <person name="Bruggmann R."/>
            <person name="Wittwer M."/>
        </authorList>
    </citation>
    <scope>NUCLEOTIDE SEQUENCE [LARGE SCALE GENOMIC DNA]</scope>
    <source>
        <strain evidence="2 3">ATCC 30894</strain>
    </source>
</reference>
<dbReference type="OrthoDB" id="367221at2759"/>
<dbReference type="VEuPathDB" id="AmoebaDB:NF0010380"/>
<evidence type="ECO:0000256" key="1">
    <source>
        <dbReference type="SAM" id="MobiDB-lite"/>
    </source>
</evidence>
<comment type="caution">
    <text evidence="2">The sequence shown here is derived from an EMBL/GenBank/DDBJ whole genome shotgun (WGS) entry which is preliminary data.</text>
</comment>
<dbReference type="PANTHER" id="PTHR13452:SF10">
    <property type="entry name" value="THUMP DOMAIN-CONTAINING PROTEIN 1"/>
    <property type="match status" value="1"/>
</dbReference>
<feature type="region of interest" description="Disordered" evidence="1">
    <location>
        <begin position="69"/>
        <end position="196"/>
    </location>
</feature>
<evidence type="ECO:0008006" key="4">
    <source>
        <dbReference type="Google" id="ProtNLM"/>
    </source>
</evidence>
<organism evidence="2 3">
    <name type="scientific">Naegleria fowleri</name>
    <name type="common">Brain eating amoeba</name>
    <dbReference type="NCBI Taxonomy" id="5763"/>
    <lineage>
        <taxon>Eukaryota</taxon>
        <taxon>Discoba</taxon>
        <taxon>Heterolobosea</taxon>
        <taxon>Tetramitia</taxon>
        <taxon>Eutetramitia</taxon>
        <taxon>Vahlkampfiidae</taxon>
        <taxon>Naegleria</taxon>
    </lineage>
</organism>
<dbReference type="AlphaFoldDB" id="A0A6A5CD34"/>
<sequence>MPKNKKGYSFKNKSVHEFDSIQGILFTCNSSRQREAVQEAIGLLEQFGEKIVENDTLLSDIMEVIEKEKTKQQNATKKRQNRINQKSKKEKLDAKNVSELGNEEMTSESVTPSIQQPAESVTVEKIDNSGFEKATESLTENATSSNHPTTQVPSAQVDSILAGTTTEQNSQKDSTNTQHTQTRLTTWQAKERQTPSEDIDSKLLPCDFLEGEVKIVKDGKKDFESLETGVAGQIFIRIKNRKISPLVLCKKMAKHFEKAHARMEDISSRFLFKMYPIFDIFPANEKNLTNRFQKLLDDHKEELDKKLKYMVQFKAHHNNSLQKKLVLDTIEEKVKHFSVAEIYHPSEEFYVFLIKGKCLLGYATECESYNFNINSMRLVTTQEQELKESQRMASKRKQNEATQEASLEIADMIEENTTYAESSTREDEMADDVENATTTTTAEDDKMTTTNSATSETENPVVIEIDVEGTDTVETTQDNNTFQPIPYSTITKRIYSKRRKIQNHPSVELEDIQVI</sequence>
<accession>A0A6A5CD34</accession>
<dbReference type="OMA" id="NINAMRH"/>
<keyword evidence="3" id="KW-1185">Reference proteome</keyword>
<feature type="compositionally biased region" description="Polar residues" evidence="1">
    <location>
        <begin position="136"/>
        <end position="174"/>
    </location>
</feature>
<feature type="compositionally biased region" description="Basic residues" evidence="1">
    <location>
        <begin position="76"/>
        <end position="89"/>
    </location>
</feature>
<name>A0A6A5CD34_NAEFO</name>
<dbReference type="VEuPathDB" id="AmoebaDB:NfTy_026320"/>
<evidence type="ECO:0000313" key="3">
    <source>
        <dbReference type="Proteomes" id="UP000444721"/>
    </source>
</evidence>
<dbReference type="RefSeq" id="XP_044569715.1">
    <property type="nucleotide sequence ID" value="XM_044707477.1"/>
</dbReference>
<feature type="compositionally biased region" description="Polar residues" evidence="1">
    <location>
        <begin position="107"/>
        <end position="119"/>
    </location>
</feature>
<evidence type="ECO:0000313" key="2">
    <source>
        <dbReference type="EMBL" id="KAF0985002.1"/>
    </source>
</evidence>
<proteinExistence type="predicted"/>
<dbReference type="EMBL" id="VFQX01000001">
    <property type="protein sequence ID" value="KAF0985002.1"/>
    <property type="molecule type" value="Genomic_DNA"/>
</dbReference>
<feature type="region of interest" description="Disordered" evidence="1">
    <location>
        <begin position="418"/>
        <end position="456"/>
    </location>
</feature>
<dbReference type="Proteomes" id="UP000444721">
    <property type="component" value="Unassembled WGS sequence"/>
</dbReference>
<gene>
    <name evidence="2" type="ORF">FDP41_000041</name>
</gene>
<feature type="compositionally biased region" description="Low complexity" evidence="1">
    <location>
        <begin position="175"/>
        <end position="188"/>
    </location>
</feature>
<dbReference type="InterPro" id="IPR040183">
    <property type="entry name" value="THUMPD1-like"/>
</dbReference>
<dbReference type="PANTHER" id="PTHR13452">
    <property type="entry name" value="THUMP DOMAIN CONTAINING PROTEIN 1-RELATED"/>
    <property type="match status" value="1"/>
</dbReference>
<dbReference type="VEuPathDB" id="AmoebaDB:FDP41_000041"/>